<organism evidence="3 4">
    <name type="scientific">Candidatus Shapirobacteria bacterium CG07_land_8_20_14_0_80_39_18</name>
    <dbReference type="NCBI Taxonomy" id="1974882"/>
    <lineage>
        <taxon>Bacteria</taxon>
        <taxon>Candidatus Shapironibacteriota</taxon>
    </lineage>
</organism>
<reference evidence="4" key="1">
    <citation type="submission" date="2017-09" db="EMBL/GenBank/DDBJ databases">
        <title>Depth-based differentiation of microbial function through sediment-hosted aquifers and enrichment of novel symbionts in the deep terrestrial subsurface.</title>
        <authorList>
            <person name="Probst A.J."/>
            <person name="Ladd B."/>
            <person name="Jarett J.K."/>
            <person name="Geller-Mcgrath D.E."/>
            <person name="Sieber C.M.K."/>
            <person name="Emerson J.B."/>
            <person name="Anantharaman K."/>
            <person name="Thomas B.C."/>
            <person name="Malmstrom R."/>
            <person name="Stieglmeier M."/>
            <person name="Klingl A."/>
            <person name="Woyke T."/>
            <person name="Ryan C.M."/>
            <person name="Banfield J.F."/>
        </authorList>
    </citation>
    <scope>NUCLEOTIDE SEQUENCE [LARGE SCALE GENOMIC DNA]</scope>
</reference>
<name>A0A2M6YQR1_9BACT</name>
<comment type="caution">
    <text evidence="3">The sequence shown here is derived from an EMBL/GenBank/DDBJ whole genome shotgun (WGS) entry which is preliminary data.</text>
</comment>
<dbReference type="Pfam" id="PF24315">
    <property type="entry name" value="DUF7489"/>
    <property type="match status" value="1"/>
</dbReference>
<feature type="domain" description="DUF7489" evidence="2">
    <location>
        <begin position="37"/>
        <end position="105"/>
    </location>
</feature>
<protein>
    <recommendedName>
        <fullName evidence="2">DUF7489 domain-containing protein</fullName>
    </recommendedName>
</protein>
<evidence type="ECO:0000313" key="3">
    <source>
        <dbReference type="EMBL" id="PIU33638.1"/>
    </source>
</evidence>
<feature type="transmembrane region" description="Helical" evidence="1">
    <location>
        <begin position="6"/>
        <end position="29"/>
    </location>
</feature>
<dbReference type="EMBL" id="PEWZ01000135">
    <property type="protein sequence ID" value="PIU33638.1"/>
    <property type="molecule type" value="Genomic_DNA"/>
</dbReference>
<dbReference type="InterPro" id="IPR055912">
    <property type="entry name" value="DUF7489"/>
</dbReference>
<proteinExistence type="predicted"/>
<keyword evidence="1" id="KW-0472">Membrane</keyword>
<evidence type="ECO:0000256" key="1">
    <source>
        <dbReference type="SAM" id="Phobius"/>
    </source>
</evidence>
<keyword evidence="1" id="KW-1133">Transmembrane helix</keyword>
<keyword evidence="1" id="KW-0812">Transmembrane</keyword>
<evidence type="ECO:0000313" key="4">
    <source>
        <dbReference type="Proteomes" id="UP000229502"/>
    </source>
</evidence>
<dbReference type="Proteomes" id="UP000229502">
    <property type="component" value="Unassembled WGS sequence"/>
</dbReference>
<sequence length="106" mass="12456">MEKTVVFLPMIIFGGFFLLLVVGFFVLVFKLVKKGRDSAWKGKLVEKKYVEGEDFDTDRKTDYFTLIFETDEGKQIKVGVDRQTYDEYKIGDQAEKRKGEFRPRKL</sequence>
<dbReference type="AlphaFoldDB" id="A0A2M6YQR1"/>
<gene>
    <name evidence="3" type="ORF">COT03_02805</name>
</gene>
<evidence type="ECO:0000259" key="2">
    <source>
        <dbReference type="Pfam" id="PF24315"/>
    </source>
</evidence>
<accession>A0A2M6YQR1</accession>